<feature type="domain" description="PBP" evidence="10">
    <location>
        <begin position="55"/>
        <end position="351"/>
    </location>
</feature>
<dbReference type="CDD" id="cd13565">
    <property type="entry name" value="PBP2_PstS"/>
    <property type="match status" value="1"/>
</dbReference>
<keyword evidence="9" id="KW-0732">Signal</keyword>
<dbReference type="EMBL" id="UGQU01000002">
    <property type="protein sequence ID" value="STZ62754.1"/>
    <property type="molecule type" value="Genomic_DNA"/>
</dbReference>
<keyword evidence="6 7" id="KW-0592">Phosphate transport</keyword>
<dbReference type="RefSeq" id="WP_115006522.1">
    <property type="nucleotide sequence ID" value="NZ_UGQU01000002.1"/>
</dbReference>
<evidence type="ECO:0000256" key="5">
    <source>
        <dbReference type="ARBA" id="ARBA00022448"/>
    </source>
</evidence>
<dbReference type="PANTHER" id="PTHR42996">
    <property type="entry name" value="PHOSPHATE-BINDING PROTEIN PSTS"/>
    <property type="match status" value="1"/>
</dbReference>
<feature type="compositionally biased region" description="Low complexity" evidence="8">
    <location>
        <begin position="43"/>
        <end position="52"/>
    </location>
</feature>
<reference evidence="11 12" key="1">
    <citation type="submission" date="2018-06" db="EMBL/GenBank/DDBJ databases">
        <authorList>
            <consortium name="Pathogen Informatics"/>
            <person name="Doyle S."/>
        </authorList>
    </citation>
    <scope>NUCLEOTIDE SEQUENCE [LARGE SCALE GENOMIC DNA]</scope>
    <source>
        <strain evidence="11 12">NCTC10359</strain>
    </source>
</reference>
<proteinExistence type="inferred from homology"/>
<keyword evidence="5 7" id="KW-0813">Transport</keyword>
<dbReference type="AlphaFoldDB" id="A0A378TR45"/>
<dbReference type="Pfam" id="PF12849">
    <property type="entry name" value="PBP_like_2"/>
    <property type="match status" value="1"/>
</dbReference>
<dbReference type="InterPro" id="IPR024370">
    <property type="entry name" value="PBP_domain"/>
</dbReference>
<comment type="function">
    <text evidence="1 7">Part of the ABC transporter complex PstSACB involved in phosphate import.</text>
</comment>
<evidence type="ECO:0000256" key="2">
    <source>
        <dbReference type="ARBA" id="ARBA00008725"/>
    </source>
</evidence>
<dbReference type="NCBIfam" id="NF008171">
    <property type="entry name" value="PRK10918.1"/>
    <property type="match status" value="1"/>
</dbReference>
<comment type="subunit">
    <text evidence="3 7">The complex is composed of two ATP-binding proteins (PstB), two transmembrane proteins (PstC and PstA) and a solute-binding protein (PstS).</text>
</comment>
<gene>
    <name evidence="11" type="primary">pstS</name>
    <name evidence="11" type="ORF">NCTC10359_01157</name>
</gene>
<dbReference type="GO" id="GO:0043190">
    <property type="term" value="C:ATP-binding cassette (ABC) transporter complex"/>
    <property type="evidence" value="ECO:0007669"/>
    <property type="project" value="InterPro"/>
</dbReference>
<dbReference type="PIRSF" id="PIRSF002756">
    <property type="entry name" value="PstS"/>
    <property type="match status" value="1"/>
</dbReference>
<dbReference type="InterPro" id="IPR005673">
    <property type="entry name" value="ABC_phos-bd_PstS"/>
</dbReference>
<feature type="region of interest" description="Disordered" evidence="8">
    <location>
        <begin position="32"/>
        <end position="60"/>
    </location>
</feature>
<evidence type="ECO:0000256" key="1">
    <source>
        <dbReference type="ARBA" id="ARBA00002841"/>
    </source>
</evidence>
<evidence type="ECO:0000256" key="6">
    <source>
        <dbReference type="ARBA" id="ARBA00022592"/>
    </source>
</evidence>
<dbReference type="Gene3D" id="3.40.190.10">
    <property type="entry name" value="Periplasmic binding protein-like II"/>
    <property type="match status" value="2"/>
</dbReference>
<evidence type="ECO:0000256" key="8">
    <source>
        <dbReference type="SAM" id="MobiDB-lite"/>
    </source>
</evidence>
<dbReference type="PANTHER" id="PTHR42996:SF1">
    <property type="entry name" value="PHOSPHATE-BINDING PROTEIN PSTS"/>
    <property type="match status" value="1"/>
</dbReference>
<evidence type="ECO:0000313" key="11">
    <source>
        <dbReference type="EMBL" id="STZ62754.1"/>
    </source>
</evidence>
<organism evidence="11 12">
    <name type="scientific">Moraxella lacunata</name>
    <dbReference type="NCBI Taxonomy" id="477"/>
    <lineage>
        <taxon>Bacteria</taxon>
        <taxon>Pseudomonadati</taxon>
        <taxon>Pseudomonadota</taxon>
        <taxon>Gammaproteobacteria</taxon>
        <taxon>Moraxellales</taxon>
        <taxon>Moraxellaceae</taxon>
        <taxon>Moraxella</taxon>
    </lineage>
</organism>
<evidence type="ECO:0000256" key="4">
    <source>
        <dbReference type="ARBA" id="ARBA00021889"/>
    </source>
</evidence>
<dbReference type="GO" id="GO:0042301">
    <property type="term" value="F:phosphate ion binding"/>
    <property type="evidence" value="ECO:0007669"/>
    <property type="project" value="InterPro"/>
</dbReference>
<evidence type="ECO:0000259" key="10">
    <source>
        <dbReference type="Pfam" id="PF12849"/>
    </source>
</evidence>
<evidence type="ECO:0000313" key="12">
    <source>
        <dbReference type="Proteomes" id="UP000254437"/>
    </source>
</evidence>
<dbReference type="InterPro" id="IPR050962">
    <property type="entry name" value="Phosphate-bind_PstS"/>
</dbReference>
<dbReference type="GO" id="GO:0035435">
    <property type="term" value="P:phosphate ion transmembrane transport"/>
    <property type="evidence" value="ECO:0007669"/>
    <property type="project" value="InterPro"/>
</dbReference>
<dbReference type="SUPFAM" id="SSF53850">
    <property type="entry name" value="Periplasmic binding protein-like II"/>
    <property type="match status" value="1"/>
</dbReference>
<name>A0A378TR45_MORLA</name>
<comment type="similarity">
    <text evidence="2 7">Belongs to the PstS family.</text>
</comment>
<evidence type="ECO:0000256" key="7">
    <source>
        <dbReference type="PIRNR" id="PIRNR002756"/>
    </source>
</evidence>
<feature type="signal peptide" evidence="9">
    <location>
        <begin position="1"/>
        <end position="21"/>
    </location>
</feature>
<feature type="chain" id="PRO_5016887551" description="Phosphate-binding protein PstS" evidence="9">
    <location>
        <begin position="22"/>
        <end position="392"/>
    </location>
</feature>
<dbReference type="NCBIfam" id="TIGR00975">
    <property type="entry name" value="3a0107s03"/>
    <property type="match status" value="1"/>
</dbReference>
<dbReference type="Proteomes" id="UP000254437">
    <property type="component" value="Unassembled WGS sequence"/>
</dbReference>
<sequence length="392" mass="40710">MSVQLSFTHKLLALSVAGVFALTGCNQNTPAEGTPIGADGKPAETAPATTATSDGQTAAPSTGEFAELKITGAGASFPQPIYAKWSADFNSATGGQVNYQSIGSSGGIKQIKEKTVDFGASDAPLTVDELNADGLIQFPTVIGGVVPVINVDGVSAGQLKLDGDTLAKIYLGKITKWNDPAITALNEGVTLPDANITTVFRSDGSGTTFNFTDYLTKASPDWASAVGVDKAVKWPTSATGMGGKGNDGVASYVGRVKNSIGYVEYAFAKQNNMAHVSLKNAKGEFVQPSADSFAAAGDIDWSAEAGFNKVLTNSDTAGAWPIAAATFIIVHKNPQNPEQVKGVLEFFNWAYANGDDSAKALDYVPFSDTAVGLFKASWAQIKGADGQPLFNK</sequence>
<accession>A0A378TR45</accession>
<protein>
    <recommendedName>
        <fullName evidence="4 7">Phosphate-binding protein PstS</fullName>
    </recommendedName>
</protein>
<evidence type="ECO:0000256" key="9">
    <source>
        <dbReference type="SAM" id="SignalP"/>
    </source>
</evidence>
<dbReference type="STRING" id="477.A9309_08095"/>
<evidence type="ECO:0000256" key="3">
    <source>
        <dbReference type="ARBA" id="ARBA00011529"/>
    </source>
</evidence>